<dbReference type="STRING" id="29730.A0A0D2V674"/>
<evidence type="ECO:0000259" key="2">
    <source>
        <dbReference type="Pfam" id="PF10536"/>
    </source>
</evidence>
<accession>A0A0D2V674</accession>
<keyword evidence="4" id="KW-1185">Reference proteome</keyword>
<feature type="region of interest" description="Disordered" evidence="1">
    <location>
        <begin position="393"/>
        <end position="439"/>
    </location>
</feature>
<feature type="compositionally biased region" description="Polar residues" evidence="1">
    <location>
        <begin position="419"/>
        <end position="439"/>
    </location>
</feature>
<dbReference type="OMA" id="WAPDENC"/>
<dbReference type="InterPro" id="IPR019557">
    <property type="entry name" value="AminoTfrase-like_pln_mobile"/>
</dbReference>
<protein>
    <recommendedName>
        <fullName evidence="2">Aminotransferase-like plant mobile domain-containing protein</fullName>
    </recommendedName>
</protein>
<dbReference type="GO" id="GO:0010073">
    <property type="term" value="P:meristem maintenance"/>
    <property type="evidence" value="ECO:0007669"/>
    <property type="project" value="InterPro"/>
</dbReference>
<sequence length="598" mass="68520">MHGPPSPLVENYLREAGFWHVATVGRGCKLEPKLISALIERWRPETHTFHLPCGKCTITLEDVHLHLGLPVDGHPVSGSAQSSDWEAVCYELLGAVPDKMDGGKVEMGWLRATFPNLNENSTEIERIRYARSYNLQVIGGYLMADTSRSRVHLRWLLKLVDFRAAGELSWGPAVLATLYREMCGATKPRRAKIRGCLSLFQTWAWFRFPFLRPRVNHPYTFPLVTRWNHPASYRGLPSELEDIRLLLEQRSEAEFQWIPYEDPAVRAVIPEEFLQNPNAWHVKVVLINYATVEPHQTNRVLRQFGCRQPIPANPEVFDEHHKIDLRLLGTDWTRYWLEYTEMWENRHEYLPTREQIIVPELACVPEYMPWFRIHGKPYLLMPEERQRQIRVGREMREPLNLRGQDYEGSPSTRPRHLPGSSSAAMQSPSPTRASTQSPDTAIQQMVPTHSPFRMMPGMFPSPYMYPNPYMYPFPNPMPGWSQMPGSAPFPVMPSGPPITRPATQEGSQGGPSGSSPFYQSLATHGFQVSSPFMMQTPPHTLFFEGGSSSQVRQPDAEPEEQQSPPEEEQQPSEVRGRRNPARNRRRPLCGTESPSHRH</sequence>
<feature type="compositionally biased region" description="Polar residues" evidence="1">
    <location>
        <begin position="517"/>
        <end position="533"/>
    </location>
</feature>
<dbReference type="PANTHER" id="PTHR46033">
    <property type="entry name" value="PROTEIN MAIN-LIKE 2"/>
    <property type="match status" value="1"/>
</dbReference>
<feature type="compositionally biased region" description="Pro residues" evidence="1">
    <location>
        <begin position="490"/>
        <end position="499"/>
    </location>
</feature>
<dbReference type="InterPro" id="IPR044824">
    <property type="entry name" value="MAIN-like"/>
</dbReference>
<feature type="compositionally biased region" description="Basic residues" evidence="1">
    <location>
        <begin position="577"/>
        <end position="587"/>
    </location>
</feature>
<dbReference type="AlphaFoldDB" id="A0A0D2V674"/>
<organism evidence="3 4">
    <name type="scientific">Gossypium raimondii</name>
    <name type="common">Peruvian cotton</name>
    <name type="synonym">Gossypium klotzschianum subsp. raimondii</name>
    <dbReference type="NCBI Taxonomy" id="29730"/>
    <lineage>
        <taxon>Eukaryota</taxon>
        <taxon>Viridiplantae</taxon>
        <taxon>Streptophyta</taxon>
        <taxon>Embryophyta</taxon>
        <taxon>Tracheophyta</taxon>
        <taxon>Spermatophyta</taxon>
        <taxon>Magnoliopsida</taxon>
        <taxon>eudicotyledons</taxon>
        <taxon>Gunneridae</taxon>
        <taxon>Pentapetalae</taxon>
        <taxon>rosids</taxon>
        <taxon>malvids</taxon>
        <taxon>Malvales</taxon>
        <taxon>Malvaceae</taxon>
        <taxon>Malvoideae</taxon>
        <taxon>Gossypium</taxon>
    </lineage>
</organism>
<name>A0A0D2V674_GOSRA</name>
<feature type="compositionally biased region" description="Acidic residues" evidence="1">
    <location>
        <begin position="556"/>
        <end position="570"/>
    </location>
</feature>
<dbReference type="PANTHER" id="PTHR46033:SF8">
    <property type="entry name" value="PROTEIN MAINTENANCE OF MERISTEMS-LIKE"/>
    <property type="match status" value="1"/>
</dbReference>
<dbReference type="Proteomes" id="UP000032304">
    <property type="component" value="Chromosome 10"/>
</dbReference>
<proteinExistence type="predicted"/>
<evidence type="ECO:0000313" key="4">
    <source>
        <dbReference type="Proteomes" id="UP000032304"/>
    </source>
</evidence>
<feature type="domain" description="Aminotransferase-like plant mobile" evidence="2">
    <location>
        <begin position="28"/>
        <end position="371"/>
    </location>
</feature>
<evidence type="ECO:0000313" key="3">
    <source>
        <dbReference type="EMBL" id="KJB64630.1"/>
    </source>
</evidence>
<feature type="region of interest" description="Disordered" evidence="1">
    <location>
        <begin position="489"/>
        <end position="598"/>
    </location>
</feature>
<dbReference type="eggNOG" id="ENOG502QW7G">
    <property type="taxonomic scope" value="Eukaryota"/>
</dbReference>
<reference evidence="3 4" key="1">
    <citation type="journal article" date="2012" name="Nature">
        <title>Repeated polyploidization of Gossypium genomes and the evolution of spinnable cotton fibres.</title>
        <authorList>
            <person name="Paterson A.H."/>
            <person name="Wendel J.F."/>
            <person name="Gundlach H."/>
            <person name="Guo H."/>
            <person name="Jenkins J."/>
            <person name="Jin D."/>
            <person name="Llewellyn D."/>
            <person name="Showmaker K.C."/>
            <person name="Shu S."/>
            <person name="Udall J."/>
            <person name="Yoo M.J."/>
            <person name="Byers R."/>
            <person name="Chen W."/>
            <person name="Doron-Faigenboim A."/>
            <person name="Duke M.V."/>
            <person name="Gong L."/>
            <person name="Grimwood J."/>
            <person name="Grover C."/>
            <person name="Grupp K."/>
            <person name="Hu G."/>
            <person name="Lee T.H."/>
            <person name="Li J."/>
            <person name="Lin L."/>
            <person name="Liu T."/>
            <person name="Marler B.S."/>
            <person name="Page J.T."/>
            <person name="Roberts A.W."/>
            <person name="Romanel E."/>
            <person name="Sanders W.S."/>
            <person name="Szadkowski E."/>
            <person name="Tan X."/>
            <person name="Tang H."/>
            <person name="Xu C."/>
            <person name="Wang J."/>
            <person name="Wang Z."/>
            <person name="Zhang D."/>
            <person name="Zhang L."/>
            <person name="Ashrafi H."/>
            <person name="Bedon F."/>
            <person name="Bowers J.E."/>
            <person name="Brubaker C.L."/>
            <person name="Chee P.W."/>
            <person name="Das S."/>
            <person name="Gingle A.R."/>
            <person name="Haigler C.H."/>
            <person name="Harker D."/>
            <person name="Hoffmann L.V."/>
            <person name="Hovav R."/>
            <person name="Jones D.C."/>
            <person name="Lemke C."/>
            <person name="Mansoor S."/>
            <person name="ur Rahman M."/>
            <person name="Rainville L.N."/>
            <person name="Rambani A."/>
            <person name="Reddy U.K."/>
            <person name="Rong J.K."/>
            <person name="Saranga Y."/>
            <person name="Scheffler B.E."/>
            <person name="Scheffler J.A."/>
            <person name="Stelly D.M."/>
            <person name="Triplett B.A."/>
            <person name="Van Deynze A."/>
            <person name="Vaslin M.F."/>
            <person name="Waghmare V.N."/>
            <person name="Walford S.A."/>
            <person name="Wright R.J."/>
            <person name="Zaki E.A."/>
            <person name="Zhang T."/>
            <person name="Dennis E.S."/>
            <person name="Mayer K.F."/>
            <person name="Peterson D.G."/>
            <person name="Rokhsar D.S."/>
            <person name="Wang X."/>
            <person name="Schmutz J."/>
        </authorList>
    </citation>
    <scope>NUCLEOTIDE SEQUENCE [LARGE SCALE GENOMIC DNA]</scope>
</reference>
<dbReference type="Pfam" id="PF10536">
    <property type="entry name" value="PMD"/>
    <property type="match status" value="1"/>
</dbReference>
<dbReference type="EMBL" id="CM001749">
    <property type="protein sequence ID" value="KJB64630.1"/>
    <property type="molecule type" value="Genomic_DNA"/>
</dbReference>
<gene>
    <name evidence="3" type="ORF">B456_010G058500</name>
</gene>
<evidence type="ECO:0000256" key="1">
    <source>
        <dbReference type="SAM" id="MobiDB-lite"/>
    </source>
</evidence>
<dbReference type="Gramene" id="KJB64630">
    <property type="protein sequence ID" value="KJB64630"/>
    <property type="gene ID" value="B456_010G058500"/>
</dbReference>